<accession>A0A7G1I135</accession>
<dbReference type="Pfam" id="PF03483">
    <property type="entry name" value="B3_4"/>
    <property type="match status" value="1"/>
</dbReference>
<comment type="subunit">
    <text evidence="3 15">Tetramer of two alpha and two beta subunits.</text>
</comment>
<dbReference type="InterPro" id="IPR041616">
    <property type="entry name" value="PheRS_beta_core"/>
</dbReference>
<dbReference type="InterPro" id="IPR009061">
    <property type="entry name" value="DNA-bd_dom_put_sf"/>
</dbReference>
<dbReference type="PANTHER" id="PTHR10947:SF0">
    <property type="entry name" value="PHENYLALANINE--TRNA LIGASE BETA SUBUNIT"/>
    <property type="match status" value="1"/>
</dbReference>
<organism evidence="20 21">
    <name type="scientific">Coprobacter secundus subsp. similis</name>
    <dbReference type="NCBI Taxonomy" id="2751153"/>
    <lineage>
        <taxon>Bacteria</taxon>
        <taxon>Pseudomonadati</taxon>
        <taxon>Bacteroidota</taxon>
        <taxon>Bacteroidia</taxon>
        <taxon>Bacteroidales</taxon>
        <taxon>Barnesiellaceae</taxon>
        <taxon>Coprobacter</taxon>
    </lineage>
</organism>
<keyword evidence="9 15" id="KW-0067">ATP-binding</keyword>
<keyword evidence="4 15" id="KW-0963">Cytoplasm</keyword>
<dbReference type="RefSeq" id="WP_021930086.1">
    <property type="nucleotide sequence ID" value="NZ_AP023322.1"/>
</dbReference>
<dbReference type="InterPro" id="IPR002547">
    <property type="entry name" value="tRNA-bd_dom"/>
</dbReference>
<dbReference type="SUPFAM" id="SSF50249">
    <property type="entry name" value="Nucleic acid-binding proteins"/>
    <property type="match status" value="1"/>
</dbReference>
<dbReference type="Pfam" id="PF01588">
    <property type="entry name" value="tRNA_bind"/>
    <property type="match status" value="1"/>
</dbReference>
<evidence type="ECO:0000256" key="10">
    <source>
        <dbReference type="ARBA" id="ARBA00022842"/>
    </source>
</evidence>
<dbReference type="GO" id="GO:0004826">
    <property type="term" value="F:phenylalanine-tRNA ligase activity"/>
    <property type="evidence" value="ECO:0007669"/>
    <property type="project" value="UniProtKB-UniRule"/>
</dbReference>
<dbReference type="FunFam" id="3.50.40.10:FF:000001">
    <property type="entry name" value="Phenylalanine--tRNA ligase beta subunit"/>
    <property type="match status" value="1"/>
</dbReference>
<dbReference type="InterPro" id="IPR005121">
    <property type="entry name" value="Fdx_antiC-bd"/>
</dbReference>
<dbReference type="Gene3D" id="3.30.56.10">
    <property type="match status" value="2"/>
</dbReference>
<dbReference type="FunFam" id="2.40.50.140:FF:000045">
    <property type="entry name" value="Phenylalanine--tRNA ligase beta subunit"/>
    <property type="match status" value="1"/>
</dbReference>
<evidence type="ECO:0000256" key="11">
    <source>
        <dbReference type="ARBA" id="ARBA00022884"/>
    </source>
</evidence>
<dbReference type="GO" id="GO:0005524">
    <property type="term" value="F:ATP binding"/>
    <property type="evidence" value="ECO:0007669"/>
    <property type="project" value="UniProtKB-UniRule"/>
</dbReference>
<dbReference type="Gene3D" id="3.50.40.10">
    <property type="entry name" value="Phenylalanyl-trna Synthetase, Chain B, domain 3"/>
    <property type="match status" value="1"/>
</dbReference>
<feature type="domain" description="FDX-ACB" evidence="18">
    <location>
        <begin position="728"/>
        <end position="821"/>
    </location>
</feature>
<dbReference type="Pfam" id="PF17759">
    <property type="entry name" value="tRNA_synthFbeta"/>
    <property type="match status" value="1"/>
</dbReference>
<dbReference type="InterPro" id="IPR012340">
    <property type="entry name" value="NA-bd_OB-fold"/>
</dbReference>
<feature type="binding site" evidence="15">
    <location>
        <position position="474"/>
    </location>
    <ligand>
        <name>Mg(2+)</name>
        <dbReference type="ChEBI" id="CHEBI:18420"/>
        <note>shared with alpha subunit</note>
    </ligand>
</feature>
<dbReference type="GO" id="GO:0000049">
    <property type="term" value="F:tRNA binding"/>
    <property type="evidence" value="ECO:0007669"/>
    <property type="project" value="UniProtKB-UniRule"/>
</dbReference>
<dbReference type="CDD" id="cd00769">
    <property type="entry name" value="PheRS_beta_core"/>
    <property type="match status" value="1"/>
</dbReference>
<dbReference type="InterPro" id="IPR036690">
    <property type="entry name" value="Fdx_antiC-bd_sf"/>
</dbReference>
<sequence>MNISYNWLKDYLNLTLTPEEVSAALTSIGLETGGIEEVQTVKGGLEGLVIGKVLTCREHPNSDHLHITTVDLGNGEPVQIVCGAPNVASGQHVVVATVGTVLYDGDTSFTIKKSKIRGEESFGMICAEDEIGIGESHDGIIVLPETAVPGTLAKDYYNIKSDYVLEVDITPNRVDAASHYGVARDLAAYLVRNGYTPDLRKPLVDGFKIDNLSGDAIKVEVQNTEACPRYCGLTIRNVKISESPEWLQQRLHAIGLRPINNVVDITNYVLHETGQPLHCFDLNKIKGGKVIVKTLPEGTKFVTLDETERTLSDRDLMICNESEGMCIAGVFGGLDSGVTDKTTDIFLESAYFNPTWVRKTARRHGLNTDSSFRYERGADPNNLVYVLKRAALLVKELAGGEITGNIVDIYPQKIENFKVELAYERINSLVGKVIPADIVKSILESLEIEILDERDGCLSLSVPTYRVDVQRDVDVIEDILRIYGYNNVEFTDNVHSNLSYKTSTDTSHQLQNLVAEQLTGCGFNEIMNNSLTRSAYYASLETYPESHCVRLLNPLSNDLNVLRQTLLFGGLESVAYNVNRRRPDLKFYEFGNCYYFNPAASVEKGVLAPYSETQHLGLWVTGNRVSGSWAHPDEKSSVYELKAYVENIFIRLGINFGRLQYTQVSTDLFSAALNIATRDGKQIAVIGIVAKKVLKGFDIDNDVFYAELNWTLLMKEAAHNKVLYTDIPKFQPVKRDLALLVDASVPFVEIEKVAYETERKLLKEVYLFDVYEGKNLEAGKKSYAVTFILQDENKTLNDKQIDSIMSRIINNLQQKLNAKLR</sequence>
<dbReference type="PROSITE" id="PS51483">
    <property type="entry name" value="B5"/>
    <property type="match status" value="1"/>
</dbReference>
<dbReference type="GO" id="GO:0006432">
    <property type="term" value="P:phenylalanyl-tRNA aminoacylation"/>
    <property type="evidence" value="ECO:0007669"/>
    <property type="project" value="UniProtKB-UniRule"/>
</dbReference>
<dbReference type="SUPFAM" id="SSF46955">
    <property type="entry name" value="Putative DNA-binding domain"/>
    <property type="match status" value="1"/>
</dbReference>
<evidence type="ECO:0000256" key="12">
    <source>
        <dbReference type="ARBA" id="ARBA00022917"/>
    </source>
</evidence>
<keyword evidence="5 16" id="KW-0820">tRNA-binding</keyword>
<feature type="binding site" evidence="15">
    <location>
        <position position="468"/>
    </location>
    <ligand>
        <name>Mg(2+)</name>
        <dbReference type="ChEBI" id="CHEBI:18420"/>
        <note>shared with alpha subunit</note>
    </ligand>
</feature>
<evidence type="ECO:0000313" key="20">
    <source>
        <dbReference type="EMBL" id="BCI64772.1"/>
    </source>
</evidence>
<dbReference type="Pfam" id="PF03147">
    <property type="entry name" value="FDX-ACB"/>
    <property type="match status" value="1"/>
</dbReference>
<dbReference type="PANTHER" id="PTHR10947">
    <property type="entry name" value="PHENYLALANYL-TRNA SYNTHETASE BETA CHAIN AND LEUCINE-RICH REPEAT-CONTAINING PROTEIN 47"/>
    <property type="match status" value="1"/>
</dbReference>
<dbReference type="Gene3D" id="3.30.930.10">
    <property type="entry name" value="Bira Bifunctional Protein, Domain 2"/>
    <property type="match status" value="1"/>
</dbReference>
<evidence type="ECO:0000256" key="2">
    <source>
        <dbReference type="ARBA" id="ARBA00008653"/>
    </source>
</evidence>
<dbReference type="Pfam" id="PF03484">
    <property type="entry name" value="B5"/>
    <property type="match status" value="1"/>
</dbReference>
<keyword evidence="10 15" id="KW-0460">Magnesium</keyword>
<dbReference type="Gene3D" id="3.30.70.380">
    <property type="entry name" value="Ferrodoxin-fold anticodon-binding domain"/>
    <property type="match status" value="1"/>
</dbReference>
<feature type="binding site" evidence="15">
    <location>
        <position position="478"/>
    </location>
    <ligand>
        <name>Mg(2+)</name>
        <dbReference type="ChEBI" id="CHEBI:18420"/>
        <note>shared with alpha subunit</note>
    </ligand>
</feature>
<dbReference type="Proteomes" id="UP000594042">
    <property type="component" value="Chromosome"/>
</dbReference>
<dbReference type="KEGG" id="copr:Cop2CBH44_31250"/>
<dbReference type="AlphaFoldDB" id="A0A7G1I135"/>
<evidence type="ECO:0000256" key="9">
    <source>
        <dbReference type="ARBA" id="ARBA00022840"/>
    </source>
</evidence>
<evidence type="ECO:0000256" key="5">
    <source>
        <dbReference type="ARBA" id="ARBA00022555"/>
    </source>
</evidence>
<feature type="domain" description="B5" evidence="19">
    <location>
        <begin position="414"/>
        <end position="490"/>
    </location>
</feature>
<evidence type="ECO:0000256" key="14">
    <source>
        <dbReference type="ARBA" id="ARBA00049255"/>
    </source>
</evidence>
<dbReference type="SUPFAM" id="SSF56037">
    <property type="entry name" value="PheT/TilS domain"/>
    <property type="match status" value="1"/>
</dbReference>
<keyword evidence="21" id="KW-1185">Reference proteome</keyword>
<feature type="binding site" evidence="15">
    <location>
        <position position="477"/>
    </location>
    <ligand>
        <name>Mg(2+)</name>
        <dbReference type="ChEBI" id="CHEBI:18420"/>
        <note>shared with alpha subunit</note>
    </ligand>
</feature>
<evidence type="ECO:0000313" key="21">
    <source>
        <dbReference type="Proteomes" id="UP000594042"/>
    </source>
</evidence>
<evidence type="ECO:0000256" key="3">
    <source>
        <dbReference type="ARBA" id="ARBA00011209"/>
    </source>
</evidence>
<dbReference type="InterPro" id="IPR005146">
    <property type="entry name" value="B3/B4_tRNA-bd"/>
</dbReference>
<reference evidence="21" key="1">
    <citation type="submission" date="2020-07" db="EMBL/GenBank/DDBJ databases">
        <title>Complete genome sequencing of Coprobacter sp. strain 2CBH44.</title>
        <authorList>
            <person name="Sakamoto M."/>
            <person name="Murakami T."/>
            <person name="Mori H."/>
        </authorList>
    </citation>
    <scope>NUCLEOTIDE SEQUENCE [LARGE SCALE GENOMIC DNA]</scope>
    <source>
        <strain evidence="21">2CBH44</strain>
    </source>
</reference>
<dbReference type="EMBL" id="AP023322">
    <property type="protein sequence ID" value="BCI64772.1"/>
    <property type="molecule type" value="Genomic_DNA"/>
</dbReference>
<dbReference type="InterPro" id="IPR033714">
    <property type="entry name" value="tRNA_bind_bactPheRS"/>
</dbReference>
<dbReference type="NCBIfam" id="TIGR00472">
    <property type="entry name" value="pheT_bact"/>
    <property type="match status" value="1"/>
</dbReference>
<keyword evidence="11 16" id="KW-0694">RNA-binding</keyword>
<dbReference type="SMART" id="SM00896">
    <property type="entry name" value="FDX-ACB"/>
    <property type="match status" value="1"/>
</dbReference>
<evidence type="ECO:0000259" key="19">
    <source>
        <dbReference type="PROSITE" id="PS51483"/>
    </source>
</evidence>
<dbReference type="InterPro" id="IPR004532">
    <property type="entry name" value="Phe-tRNA-ligase_IIc_bsu_bact"/>
</dbReference>
<keyword evidence="8 15" id="KW-0547">Nucleotide-binding</keyword>
<dbReference type="SUPFAM" id="SSF55681">
    <property type="entry name" value="Class II aaRS and biotin synthetases"/>
    <property type="match status" value="1"/>
</dbReference>
<dbReference type="HAMAP" id="MF_00283">
    <property type="entry name" value="Phe_tRNA_synth_beta1"/>
    <property type="match status" value="1"/>
</dbReference>
<evidence type="ECO:0000256" key="6">
    <source>
        <dbReference type="ARBA" id="ARBA00022598"/>
    </source>
</evidence>
<dbReference type="Gene3D" id="2.40.50.140">
    <property type="entry name" value="Nucleic acid-binding proteins"/>
    <property type="match status" value="1"/>
</dbReference>
<dbReference type="GO" id="GO:0000287">
    <property type="term" value="F:magnesium ion binding"/>
    <property type="evidence" value="ECO:0007669"/>
    <property type="project" value="UniProtKB-UniRule"/>
</dbReference>
<name>A0A7G1I135_9BACT</name>
<comment type="similarity">
    <text evidence="2 15">Belongs to the phenylalanyl-tRNA synthetase beta subunit family. Type 1 subfamily.</text>
</comment>
<gene>
    <name evidence="15 20" type="primary">pheT</name>
    <name evidence="20" type="ORF">Cop2CBH44_31250</name>
</gene>
<protein>
    <recommendedName>
        <fullName evidence="15">Phenylalanine--tRNA ligase beta subunit</fullName>
        <ecNumber evidence="15">6.1.1.20</ecNumber>
    </recommendedName>
    <alternativeName>
        <fullName evidence="15">Phenylalanyl-tRNA synthetase beta subunit</fullName>
        <shortName evidence="15">PheRS</shortName>
    </alternativeName>
</protein>
<evidence type="ECO:0000259" key="17">
    <source>
        <dbReference type="PROSITE" id="PS50886"/>
    </source>
</evidence>
<evidence type="ECO:0000259" key="18">
    <source>
        <dbReference type="PROSITE" id="PS51447"/>
    </source>
</evidence>
<evidence type="ECO:0000256" key="1">
    <source>
        <dbReference type="ARBA" id="ARBA00004496"/>
    </source>
</evidence>
<proteinExistence type="inferred from homology"/>
<evidence type="ECO:0000256" key="7">
    <source>
        <dbReference type="ARBA" id="ARBA00022723"/>
    </source>
</evidence>
<dbReference type="GO" id="GO:0009328">
    <property type="term" value="C:phenylalanine-tRNA ligase complex"/>
    <property type="evidence" value="ECO:0007669"/>
    <property type="project" value="TreeGrafter"/>
</dbReference>
<keyword evidence="7 15" id="KW-0479">Metal-binding</keyword>
<evidence type="ECO:0000256" key="4">
    <source>
        <dbReference type="ARBA" id="ARBA00022490"/>
    </source>
</evidence>
<comment type="catalytic activity">
    <reaction evidence="14 15">
        <text>tRNA(Phe) + L-phenylalanine + ATP = L-phenylalanyl-tRNA(Phe) + AMP + diphosphate + H(+)</text>
        <dbReference type="Rhea" id="RHEA:19413"/>
        <dbReference type="Rhea" id="RHEA-COMP:9668"/>
        <dbReference type="Rhea" id="RHEA-COMP:9699"/>
        <dbReference type="ChEBI" id="CHEBI:15378"/>
        <dbReference type="ChEBI" id="CHEBI:30616"/>
        <dbReference type="ChEBI" id="CHEBI:33019"/>
        <dbReference type="ChEBI" id="CHEBI:58095"/>
        <dbReference type="ChEBI" id="CHEBI:78442"/>
        <dbReference type="ChEBI" id="CHEBI:78531"/>
        <dbReference type="ChEBI" id="CHEBI:456215"/>
        <dbReference type="EC" id="6.1.1.20"/>
    </reaction>
</comment>
<evidence type="ECO:0000256" key="13">
    <source>
        <dbReference type="ARBA" id="ARBA00023146"/>
    </source>
</evidence>
<dbReference type="InterPro" id="IPR005147">
    <property type="entry name" value="tRNA_synthase_B5-dom"/>
</dbReference>
<dbReference type="NCBIfam" id="NF045760">
    <property type="entry name" value="YtpR"/>
    <property type="match status" value="1"/>
</dbReference>
<dbReference type="EC" id="6.1.1.20" evidence="15"/>
<evidence type="ECO:0000256" key="8">
    <source>
        <dbReference type="ARBA" id="ARBA00022741"/>
    </source>
</evidence>
<evidence type="ECO:0000256" key="16">
    <source>
        <dbReference type="PROSITE-ProRule" id="PRU00209"/>
    </source>
</evidence>
<dbReference type="CDD" id="cd02796">
    <property type="entry name" value="tRNA_bind_bactPheRS"/>
    <property type="match status" value="1"/>
</dbReference>
<dbReference type="InterPro" id="IPR045060">
    <property type="entry name" value="Phe-tRNA-ligase_IIc_bsu"/>
</dbReference>
<dbReference type="SUPFAM" id="SSF54991">
    <property type="entry name" value="Anticodon-binding domain of PheRS"/>
    <property type="match status" value="1"/>
</dbReference>
<keyword evidence="6 15" id="KW-0436">Ligase</keyword>
<dbReference type="PROSITE" id="PS50886">
    <property type="entry name" value="TRBD"/>
    <property type="match status" value="1"/>
</dbReference>
<dbReference type="SMART" id="SM00874">
    <property type="entry name" value="B5"/>
    <property type="match status" value="1"/>
</dbReference>
<feature type="domain" description="TRNA-binding" evidence="17">
    <location>
        <begin position="42"/>
        <end position="154"/>
    </location>
</feature>
<keyword evidence="13 15" id="KW-0030">Aminoacyl-tRNA synthetase</keyword>
<comment type="cofactor">
    <cofactor evidence="15">
        <name>Mg(2+)</name>
        <dbReference type="ChEBI" id="CHEBI:18420"/>
    </cofactor>
    <text evidence="15">Binds 2 magnesium ions per tetramer.</text>
</comment>
<evidence type="ECO:0000256" key="15">
    <source>
        <dbReference type="HAMAP-Rule" id="MF_00283"/>
    </source>
</evidence>
<dbReference type="InterPro" id="IPR020825">
    <property type="entry name" value="Phe-tRNA_synthase-like_B3/B4"/>
</dbReference>
<dbReference type="InterPro" id="IPR045864">
    <property type="entry name" value="aa-tRNA-synth_II/BPL/LPL"/>
</dbReference>
<keyword evidence="12 15" id="KW-0648">Protein biosynthesis</keyword>
<dbReference type="PROSITE" id="PS51447">
    <property type="entry name" value="FDX_ACB"/>
    <property type="match status" value="1"/>
</dbReference>
<dbReference type="SMART" id="SM00873">
    <property type="entry name" value="B3_4"/>
    <property type="match status" value="1"/>
</dbReference>
<dbReference type="FunFam" id="3.30.70.380:FF:000001">
    <property type="entry name" value="Phenylalanine--tRNA ligase beta subunit"/>
    <property type="match status" value="1"/>
</dbReference>
<comment type="subcellular location">
    <subcellularLocation>
        <location evidence="1 15">Cytoplasm</location>
    </subcellularLocation>
</comment>